<dbReference type="EMBL" id="CM044708">
    <property type="protein sequence ID" value="KAI5650226.1"/>
    <property type="molecule type" value="Genomic_DNA"/>
</dbReference>
<keyword evidence="2" id="KW-1185">Reference proteome</keyword>
<evidence type="ECO:0000313" key="1">
    <source>
        <dbReference type="EMBL" id="KAI5650226.1"/>
    </source>
</evidence>
<reference evidence="2" key="1">
    <citation type="journal article" date="2023" name="Nat. Plants">
        <title>Single-cell RNA sequencing provides a high-resolution roadmap for understanding the multicellular compartmentation of specialized metabolism.</title>
        <authorList>
            <person name="Sun S."/>
            <person name="Shen X."/>
            <person name="Li Y."/>
            <person name="Li Y."/>
            <person name="Wang S."/>
            <person name="Li R."/>
            <person name="Zhang H."/>
            <person name="Shen G."/>
            <person name="Guo B."/>
            <person name="Wei J."/>
            <person name="Xu J."/>
            <person name="St-Pierre B."/>
            <person name="Chen S."/>
            <person name="Sun C."/>
        </authorList>
    </citation>
    <scope>NUCLEOTIDE SEQUENCE [LARGE SCALE GENOMIC DNA]</scope>
</reference>
<evidence type="ECO:0000313" key="2">
    <source>
        <dbReference type="Proteomes" id="UP001060085"/>
    </source>
</evidence>
<comment type="caution">
    <text evidence="1">The sequence shown here is derived from an EMBL/GenBank/DDBJ whole genome shotgun (WGS) entry which is preliminary data.</text>
</comment>
<name>A0ACB9ZR62_CATRO</name>
<proteinExistence type="predicted"/>
<gene>
    <name evidence="1" type="ORF">M9H77_36231</name>
</gene>
<dbReference type="Proteomes" id="UP001060085">
    <property type="component" value="Linkage Group LG08"/>
</dbReference>
<protein>
    <submittedName>
        <fullName evidence="1">Uncharacterized protein</fullName>
    </submittedName>
</protein>
<organism evidence="1 2">
    <name type="scientific">Catharanthus roseus</name>
    <name type="common">Madagascar periwinkle</name>
    <name type="synonym">Vinca rosea</name>
    <dbReference type="NCBI Taxonomy" id="4058"/>
    <lineage>
        <taxon>Eukaryota</taxon>
        <taxon>Viridiplantae</taxon>
        <taxon>Streptophyta</taxon>
        <taxon>Embryophyta</taxon>
        <taxon>Tracheophyta</taxon>
        <taxon>Spermatophyta</taxon>
        <taxon>Magnoliopsida</taxon>
        <taxon>eudicotyledons</taxon>
        <taxon>Gunneridae</taxon>
        <taxon>Pentapetalae</taxon>
        <taxon>asterids</taxon>
        <taxon>lamiids</taxon>
        <taxon>Gentianales</taxon>
        <taxon>Apocynaceae</taxon>
        <taxon>Rauvolfioideae</taxon>
        <taxon>Vinceae</taxon>
        <taxon>Catharanthinae</taxon>
        <taxon>Catharanthus</taxon>
    </lineage>
</organism>
<accession>A0ACB9ZR62</accession>
<sequence length="174" mass="19413">MLKQFPIKAIPCDNSIFSSPLLTVVLRQQLYLKAVQRVVGMNRFVYVVENFRTCYKGIAHGVGRPEILGRIHVAPIMVCTLGTIFYPCSFLVLDSPNMGFLFELDILRKHQNSNNKSSFCKKDIPSRFLDEERFAKEASSSGAQSALNSDHLFHLQASSANRESDSKPKGVSSG</sequence>